<keyword evidence="2" id="KW-1185">Reference proteome</keyword>
<dbReference type="InterPro" id="IPR038883">
    <property type="entry name" value="AN11006-like"/>
</dbReference>
<gene>
    <name evidence="1" type="ORF">PV05_01725</name>
</gene>
<dbReference type="GeneID" id="25323633"/>
<dbReference type="OrthoDB" id="4121009at2759"/>
<dbReference type="RefSeq" id="XP_013322209.1">
    <property type="nucleotide sequence ID" value="XM_013466755.1"/>
</dbReference>
<reference evidence="1 2" key="1">
    <citation type="submission" date="2015-01" db="EMBL/GenBank/DDBJ databases">
        <title>The Genome Sequence of Exophiala xenobiotica CBS118157.</title>
        <authorList>
            <consortium name="The Broad Institute Genomics Platform"/>
            <person name="Cuomo C."/>
            <person name="de Hoog S."/>
            <person name="Gorbushina A."/>
            <person name="Stielow B."/>
            <person name="Teixiera M."/>
            <person name="Abouelleil A."/>
            <person name="Chapman S.B."/>
            <person name="Priest M."/>
            <person name="Young S.K."/>
            <person name="Wortman J."/>
            <person name="Nusbaum C."/>
            <person name="Birren B."/>
        </authorList>
    </citation>
    <scope>NUCLEOTIDE SEQUENCE [LARGE SCALE GENOMIC DNA]</scope>
    <source>
        <strain evidence="1 2">CBS 118157</strain>
    </source>
</reference>
<proteinExistence type="predicted"/>
<organism evidence="1 2">
    <name type="scientific">Exophiala xenobiotica</name>
    <dbReference type="NCBI Taxonomy" id="348802"/>
    <lineage>
        <taxon>Eukaryota</taxon>
        <taxon>Fungi</taxon>
        <taxon>Dikarya</taxon>
        <taxon>Ascomycota</taxon>
        <taxon>Pezizomycotina</taxon>
        <taxon>Eurotiomycetes</taxon>
        <taxon>Chaetothyriomycetidae</taxon>
        <taxon>Chaetothyriales</taxon>
        <taxon>Herpotrichiellaceae</taxon>
        <taxon>Exophiala</taxon>
    </lineage>
</organism>
<sequence length="320" mass="36697">MPRPTELDHVAHPRDERDLEQNPFPFLALPPEIRQAVYDCCLIDNSDDDPQQIPAFHKRVRSLKPLLLTCQKINKELTPLFFRTATFKVDSKRDAKNVAGSNRNHSVYFEYLFMNTLPGYKMRNIRKLSYNATVETLVDARTPLSSGVDFDGLQYFSGVLSRYGDALECLQEVQLYADLRKVYRLRPGWHTVMDALTADSTHALWSKNAALYAPEVMDRSKNWESIENKLCGGALKGWNVSRMVYRITGKEPPPATFITAIVVTFYKPSDRVTTTTKAATDCFTVVRERAGGDTRRRRRRRRSNAVVTWVTKRFRPIDGV</sequence>
<dbReference type="HOGENOM" id="CLU_868884_0_0_1"/>
<accession>A0A0D2F3S5</accession>
<dbReference type="Proteomes" id="UP000054342">
    <property type="component" value="Unassembled WGS sequence"/>
</dbReference>
<dbReference type="EMBL" id="KN847317">
    <property type="protein sequence ID" value="KIW61625.1"/>
    <property type="molecule type" value="Genomic_DNA"/>
</dbReference>
<evidence type="ECO:0008006" key="3">
    <source>
        <dbReference type="Google" id="ProtNLM"/>
    </source>
</evidence>
<name>A0A0D2F3S5_9EURO</name>
<dbReference type="PANTHER" id="PTHR42085:SF1">
    <property type="entry name" value="F-BOX DOMAIN-CONTAINING PROTEIN"/>
    <property type="match status" value="1"/>
</dbReference>
<evidence type="ECO:0000313" key="1">
    <source>
        <dbReference type="EMBL" id="KIW61625.1"/>
    </source>
</evidence>
<evidence type="ECO:0000313" key="2">
    <source>
        <dbReference type="Proteomes" id="UP000054342"/>
    </source>
</evidence>
<dbReference type="AlphaFoldDB" id="A0A0D2F3S5"/>
<dbReference type="PANTHER" id="PTHR42085">
    <property type="entry name" value="F-BOX DOMAIN-CONTAINING PROTEIN"/>
    <property type="match status" value="1"/>
</dbReference>
<protein>
    <recommendedName>
        <fullName evidence="3">F-box domain-containing protein</fullName>
    </recommendedName>
</protein>